<dbReference type="InParanoid" id="A0A2T3AST7"/>
<evidence type="ECO:0000313" key="6">
    <source>
        <dbReference type="EMBL" id="PSS10543.1"/>
    </source>
</evidence>
<sequence length="160" mass="17474">MSTVHSHHNNVSADLIWEVTRNQNAFLVKRNTNGGVQFSRDPLNLTNLHSRKHAGFVNEKAVGVLPAEKGGVTVITKKTKHPQRPAQLSHKVTFGANKTTRKTYKAIASQTAKSGYRPDLRAAAVARASAIRRAQLPKKEAPAPKLRGAKAKKAVAEKEE</sequence>
<dbReference type="Proteomes" id="UP000241818">
    <property type="component" value="Unassembled WGS sequence"/>
</dbReference>
<dbReference type="GO" id="GO:0003735">
    <property type="term" value="F:structural constituent of ribosome"/>
    <property type="evidence" value="ECO:0007669"/>
    <property type="project" value="InterPro"/>
</dbReference>
<dbReference type="PANTHER" id="PTHR10544">
    <property type="entry name" value="60S RIBOSOMAL PROTEIN L28"/>
    <property type="match status" value="1"/>
</dbReference>
<name>A0A2T3AST7_AMORE</name>
<dbReference type="OrthoDB" id="338850at2759"/>
<evidence type="ECO:0000256" key="3">
    <source>
        <dbReference type="ARBA" id="ARBA00023274"/>
    </source>
</evidence>
<dbReference type="STRING" id="857342.A0A2T3AST7"/>
<dbReference type="InterPro" id="IPR002672">
    <property type="entry name" value="Ribosomal_eL28"/>
</dbReference>
<feature type="domain" description="Ribosomal eL28/Mak16" evidence="5">
    <location>
        <begin position="15"/>
        <end position="133"/>
    </location>
</feature>
<dbReference type="RefSeq" id="XP_024717722.1">
    <property type="nucleotide sequence ID" value="XM_024862947.1"/>
</dbReference>
<evidence type="ECO:0000313" key="7">
    <source>
        <dbReference type="Proteomes" id="UP000241818"/>
    </source>
</evidence>
<gene>
    <name evidence="6" type="ORF">M430DRAFT_145430</name>
</gene>
<dbReference type="GO" id="GO:0005840">
    <property type="term" value="C:ribosome"/>
    <property type="evidence" value="ECO:0007669"/>
    <property type="project" value="UniProtKB-KW"/>
</dbReference>
<dbReference type="GO" id="GO:1990904">
    <property type="term" value="C:ribonucleoprotein complex"/>
    <property type="evidence" value="ECO:0007669"/>
    <property type="project" value="UniProtKB-KW"/>
</dbReference>
<dbReference type="EMBL" id="KZ679016">
    <property type="protein sequence ID" value="PSS10543.1"/>
    <property type="molecule type" value="Genomic_DNA"/>
</dbReference>
<organism evidence="6 7">
    <name type="scientific">Amorphotheca resinae ATCC 22711</name>
    <dbReference type="NCBI Taxonomy" id="857342"/>
    <lineage>
        <taxon>Eukaryota</taxon>
        <taxon>Fungi</taxon>
        <taxon>Dikarya</taxon>
        <taxon>Ascomycota</taxon>
        <taxon>Pezizomycotina</taxon>
        <taxon>Leotiomycetes</taxon>
        <taxon>Helotiales</taxon>
        <taxon>Amorphothecaceae</taxon>
        <taxon>Amorphotheca</taxon>
    </lineage>
</organism>
<dbReference type="Pfam" id="PF01778">
    <property type="entry name" value="Ribosomal_L28e"/>
    <property type="match status" value="1"/>
</dbReference>
<keyword evidence="3" id="KW-0687">Ribonucleoprotein</keyword>
<dbReference type="FunFam" id="3.30.390.110:FF:000002">
    <property type="entry name" value="60S ribosomal protein L28"/>
    <property type="match status" value="1"/>
</dbReference>
<dbReference type="AlphaFoldDB" id="A0A2T3AST7"/>
<dbReference type="GeneID" id="36571028"/>
<comment type="similarity">
    <text evidence="1">Belongs to the eukaryotic ribosomal protein eL28 family.</text>
</comment>
<reference evidence="6 7" key="1">
    <citation type="journal article" date="2018" name="New Phytol.">
        <title>Comparative genomics and transcriptomics depict ericoid mycorrhizal fungi as versatile saprotrophs and plant mutualists.</title>
        <authorList>
            <person name="Martino E."/>
            <person name="Morin E."/>
            <person name="Grelet G.A."/>
            <person name="Kuo A."/>
            <person name="Kohler A."/>
            <person name="Daghino S."/>
            <person name="Barry K.W."/>
            <person name="Cichocki N."/>
            <person name="Clum A."/>
            <person name="Dockter R.B."/>
            <person name="Hainaut M."/>
            <person name="Kuo R.C."/>
            <person name="LaButti K."/>
            <person name="Lindahl B.D."/>
            <person name="Lindquist E.A."/>
            <person name="Lipzen A."/>
            <person name="Khouja H.R."/>
            <person name="Magnuson J."/>
            <person name="Murat C."/>
            <person name="Ohm R.A."/>
            <person name="Singer S.W."/>
            <person name="Spatafora J.W."/>
            <person name="Wang M."/>
            <person name="Veneault-Fourrey C."/>
            <person name="Henrissat B."/>
            <person name="Grigoriev I.V."/>
            <person name="Martin F.M."/>
            <person name="Perotto S."/>
        </authorList>
    </citation>
    <scope>NUCLEOTIDE SEQUENCE [LARGE SCALE GENOMIC DNA]</scope>
    <source>
        <strain evidence="6 7">ATCC 22711</strain>
    </source>
</reference>
<dbReference type="Gene3D" id="3.30.390.110">
    <property type="match status" value="1"/>
</dbReference>
<evidence type="ECO:0000256" key="4">
    <source>
        <dbReference type="SAM" id="MobiDB-lite"/>
    </source>
</evidence>
<evidence type="ECO:0000259" key="5">
    <source>
        <dbReference type="Pfam" id="PF01778"/>
    </source>
</evidence>
<keyword evidence="7" id="KW-1185">Reference proteome</keyword>
<dbReference type="GO" id="GO:0006412">
    <property type="term" value="P:translation"/>
    <property type="evidence" value="ECO:0007669"/>
    <property type="project" value="InterPro"/>
</dbReference>
<evidence type="ECO:0000256" key="1">
    <source>
        <dbReference type="ARBA" id="ARBA00007926"/>
    </source>
</evidence>
<accession>A0A2T3AST7</accession>
<protein>
    <recommendedName>
        <fullName evidence="5">Ribosomal eL28/Mak16 domain-containing protein</fullName>
    </recommendedName>
</protein>
<dbReference type="InterPro" id="IPR029004">
    <property type="entry name" value="Ribosomal_eL28/Mak16"/>
</dbReference>
<keyword evidence="2" id="KW-0689">Ribosomal protein</keyword>
<proteinExistence type="inferred from homology"/>
<evidence type="ECO:0000256" key="2">
    <source>
        <dbReference type="ARBA" id="ARBA00022980"/>
    </source>
</evidence>
<feature type="region of interest" description="Disordered" evidence="4">
    <location>
        <begin position="135"/>
        <end position="160"/>
    </location>
</feature>